<dbReference type="HOGENOM" id="CLU_2372824_0_0_1"/>
<name>A0A0D2CYT4_9EURO</name>
<dbReference type="GeneID" id="27363579"/>
<dbReference type="Proteomes" id="UP000053342">
    <property type="component" value="Unassembled WGS sequence"/>
</dbReference>
<dbReference type="EMBL" id="KN847368">
    <property type="protein sequence ID" value="KIW36208.1"/>
    <property type="molecule type" value="Genomic_DNA"/>
</dbReference>
<evidence type="ECO:0000256" key="1">
    <source>
        <dbReference type="SAM" id="MobiDB-lite"/>
    </source>
</evidence>
<protein>
    <submittedName>
        <fullName evidence="2">Uncharacterized protein</fullName>
    </submittedName>
</protein>
<feature type="compositionally biased region" description="Basic and acidic residues" evidence="1">
    <location>
        <begin position="1"/>
        <end position="10"/>
    </location>
</feature>
<evidence type="ECO:0000313" key="3">
    <source>
        <dbReference type="Proteomes" id="UP000053342"/>
    </source>
</evidence>
<gene>
    <name evidence="2" type="ORF">PV06_11505</name>
</gene>
<feature type="region of interest" description="Disordered" evidence="1">
    <location>
        <begin position="1"/>
        <end position="27"/>
    </location>
</feature>
<dbReference type="VEuPathDB" id="FungiDB:PV06_11505"/>
<reference evidence="2 3" key="1">
    <citation type="submission" date="2015-01" db="EMBL/GenBank/DDBJ databases">
        <title>The Genome Sequence of Exophiala oligosperma CBS72588.</title>
        <authorList>
            <consortium name="The Broad Institute Genomics Platform"/>
            <person name="Cuomo C."/>
            <person name="de Hoog S."/>
            <person name="Gorbushina A."/>
            <person name="Stielow B."/>
            <person name="Teixiera M."/>
            <person name="Abouelleil A."/>
            <person name="Chapman S.B."/>
            <person name="Priest M."/>
            <person name="Young S.K."/>
            <person name="Wortman J."/>
            <person name="Nusbaum C."/>
            <person name="Birren B."/>
        </authorList>
    </citation>
    <scope>NUCLEOTIDE SEQUENCE [LARGE SCALE GENOMIC DNA]</scope>
    <source>
        <strain evidence="2 3">CBS 72588</strain>
    </source>
</reference>
<accession>A0A0D2CYT4</accession>
<evidence type="ECO:0000313" key="2">
    <source>
        <dbReference type="EMBL" id="KIW36208.1"/>
    </source>
</evidence>
<dbReference type="AlphaFoldDB" id="A0A0D2CYT4"/>
<sequence length="102" mass="11299">MSSDSLDKFDAGIPGHNKEKPRKTSGHSGVLMHLFGQPSSIATNWPPVMDYILGSTKLCLPRNPTISHSCDVIPPFIYSIEIVAFLTIWYCNTNSMPSYKPT</sequence>
<dbReference type="RefSeq" id="XP_016256424.1">
    <property type="nucleotide sequence ID" value="XM_016413192.1"/>
</dbReference>
<keyword evidence="3" id="KW-1185">Reference proteome</keyword>
<proteinExistence type="predicted"/>
<organism evidence="2 3">
    <name type="scientific">Exophiala oligosperma</name>
    <dbReference type="NCBI Taxonomy" id="215243"/>
    <lineage>
        <taxon>Eukaryota</taxon>
        <taxon>Fungi</taxon>
        <taxon>Dikarya</taxon>
        <taxon>Ascomycota</taxon>
        <taxon>Pezizomycotina</taxon>
        <taxon>Eurotiomycetes</taxon>
        <taxon>Chaetothyriomycetidae</taxon>
        <taxon>Chaetothyriales</taxon>
        <taxon>Herpotrichiellaceae</taxon>
        <taxon>Exophiala</taxon>
    </lineage>
</organism>